<dbReference type="PANTHER" id="PTHR30168">
    <property type="entry name" value="PUTATIVE MEMBRANE PROTEIN YPFJ"/>
    <property type="match status" value="1"/>
</dbReference>
<protein>
    <submittedName>
        <fullName evidence="6">Neutral zinc metallopeptidase</fullName>
    </submittedName>
</protein>
<keyword evidence="4 5" id="KW-0472">Membrane</keyword>
<evidence type="ECO:0000313" key="7">
    <source>
        <dbReference type="Proteomes" id="UP000529637"/>
    </source>
</evidence>
<comment type="caution">
    <text evidence="6">The sequence shown here is derived from an EMBL/GenBank/DDBJ whole genome shotgun (WGS) entry which is preliminary data.</text>
</comment>
<proteinExistence type="predicted"/>
<evidence type="ECO:0000256" key="1">
    <source>
        <dbReference type="ARBA" id="ARBA00004167"/>
    </source>
</evidence>
<keyword evidence="2 5" id="KW-0812">Transmembrane</keyword>
<keyword evidence="7" id="KW-1185">Reference proteome</keyword>
<comment type="subcellular location">
    <subcellularLocation>
        <location evidence="1">Membrane</location>
        <topology evidence="1">Single-pass membrane protein</topology>
    </subcellularLocation>
</comment>
<evidence type="ECO:0000256" key="5">
    <source>
        <dbReference type="SAM" id="Phobius"/>
    </source>
</evidence>
<dbReference type="Pfam" id="PF04228">
    <property type="entry name" value="Zn_peptidase"/>
    <property type="match status" value="1"/>
</dbReference>
<gene>
    <name evidence="6" type="ORF">HQN59_13815</name>
</gene>
<reference evidence="6 7" key="1">
    <citation type="submission" date="2020-06" db="EMBL/GenBank/DDBJ databases">
        <title>Schlegella sp. ID0723 isolated from air conditioner.</title>
        <authorList>
            <person name="Kim D.Y."/>
            <person name="Kim D.-U."/>
        </authorList>
    </citation>
    <scope>NUCLEOTIDE SEQUENCE [LARGE SCALE GENOMIC DNA]</scope>
    <source>
        <strain evidence="6 7">ID0723</strain>
    </source>
</reference>
<dbReference type="InterPro" id="IPR007343">
    <property type="entry name" value="Uncharacterised_pept_Zn_put"/>
</dbReference>
<evidence type="ECO:0000313" key="6">
    <source>
        <dbReference type="EMBL" id="NUZ06837.1"/>
    </source>
</evidence>
<dbReference type="PANTHER" id="PTHR30168:SF0">
    <property type="entry name" value="INNER MEMBRANE PROTEIN"/>
    <property type="match status" value="1"/>
</dbReference>
<evidence type="ECO:0000256" key="3">
    <source>
        <dbReference type="ARBA" id="ARBA00022989"/>
    </source>
</evidence>
<dbReference type="EMBL" id="JABWMJ010000006">
    <property type="protein sequence ID" value="NUZ06837.1"/>
    <property type="molecule type" value="Genomic_DNA"/>
</dbReference>
<sequence length="291" mass="31253">MRMDGEQESSNVEDVRGMGSGGGFGFGGRSIGLGSVAVAVIAGWIFGINPLTLLGLMGDGGAPAQQSVPQGSAPPRDDPQARFVSQVLHSTEQVWSDVFRSAGQTYPAPKLVLFRDSWPTACGRGQAAMGPFYCPGDSKVYIDLSFYDVLQRKLGAPGEFAQAYVIAHEVGHHVQHVLGVMEKVDAARSRASERQANALSVRVELQADCFAGVWAARSQQRQGWRLEPGDIESALNAAAQIGDDTLQRKSQGTVVPESFTHGSSEQRVEWFKRGVEGGSIERCNTFERGAL</sequence>
<evidence type="ECO:0000256" key="4">
    <source>
        <dbReference type="ARBA" id="ARBA00023136"/>
    </source>
</evidence>
<dbReference type="GO" id="GO:0016020">
    <property type="term" value="C:membrane"/>
    <property type="evidence" value="ECO:0007669"/>
    <property type="project" value="UniProtKB-SubCell"/>
</dbReference>
<feature type="transmembrane region" description="Helical" evidence="5">
    <location>
        <begin position="26"/>
        <end position="47"/>
    </location>
</feature>
<dbReference type="Proteomes" id="UP000529637">
    <property type="component" value="Unassembled WGS sequence"/>
</dbReference>
<organism evidence="6 7">
    <name type="scientific">Piscinibacter koreensis</name>
    <dbReference type="NCBI Taxonomy" id="2742824"/>
    <lineage>
        <taxon>Bacteria</taxon>
        <taxon>Pseudomonadati</taxon>
        <taxon>Pseudomonadota</taxon>
        <taxon>Betaproteobacteria</taxon>
        <taxon>Burkholderiales</taxon>
        <taxon>Sphaerotilaceae</taxon>
        <taxon>Piscinibacter</taxon>
    </lineage>
</organism>
<dbReference type="AlphaFoldDB" id="A0A7Y6NP92"/>
<evidence type="ECO:0000256" key="2">
    <source>
        <dbReference type="ARBA" id="ARBA00022692"/>
    </source>
</evidence>
<accession>A0A7Y6NP92</accession>
<dbReference type="RefSeq" id="WP_176069693.1">
    <property type="nucleotide sequence ID" value="NZ_JABWMJ010000006.1"/>
</dbReference>
<keyword evidence="3 5" id="KW-1133">Transmembrane helix</keyword>
<name>A0A7Y6NP92_9BURK</name>